<evidence type="ECO:0000313" key="3">
    <source>
        <dbReference type="EMBL" id="RHY47548.1"/>
    </source>
</evidence>
<gene>
    <name evidence="5" type="ORF">DYB26_004817</name>
    <name evidence="6" type="ORF">DYB28_004281</name>
    <name evidence="3" type="ORF">DYB30_003835</name>
    <name evidence="4" type="ORF">DYB34_005452</name>
    <name evidence="2" type="ORF">DYB36_007646</name>
</gene>
<dbReference type="Proteomes" id="UP000286510">
    <property type="component" value="Unassembled WGS sequence"/>
</dbReference>
<evidence type="ECO:0000313" key="7">
    <source>
        <dbReference type="Proteomes" id="UP000265427"/>
    </source>
</evidence>
<evidence type="ECO:0000313" key="8">
    <source>
        <dbReference type="Proteomes" id="UP000266643"/>
    </source>
</evidence>
<dbReference type="GO" id="GO:1990904">
    <property type="term" value="C:ribonucleoprotein complex"/>
    <property type="evidence" value="ECO:0007669"/>
    <property type="project" value="UniProtKB-ARBA"/>
</dbReference>
<evidence type="ECO:0000256" key="1">
    <source>
        <dbReference type="ARBA" id="ARBA00022694"/>
    </source>
</evidence>
<dbReference type="EMBL" id="QUSZ01006374">
    <property type="protein sequence ID" value="RHY05980.1"/>
    <property type="molecule type" value="Genomic_DNA"/>
</dbReference>
<evidence type="ECO:0000313" key="2">
    <source>
        <dbReference type="EMBL" id="RHY05980.1"/>
    </source>
</evidence>
<dbReference type="EMBL" id="QUTI01020502">
    <property type="protein sequence ID" value="RLO09118.1"/>
    <property type="molecule type" value="Genomic_DNA"/>
</dbReference>
<evidence type="ECO:0000313" key="9">
    <source>
        <dbReference type="Proteomes" id="UP000275652"/>
    </source>
</evidence>
<dbReference type="SUPFAM" id="SSF160350">
    <property type="entry name" value="Rnp2-like"/>
    <property type="match status" value="1"/>
</dbReference>
<comment type="caution">
    <text evidence="3">The sequence shown here is derived from an EMBL/GenBank/DDBJ whole genome shotgun (WGS) entry which is preliminary data.</text>
</comment>
<evidence type="ECO:0000313" key="6">
    <source>
        <dbReference type="EMBL" id="RLO09118.1"/>
    </source>
</evidence>
<evidence type="ECO:0000313" key="11">
    <source>
        <dbReference type="Proteomes" id="UP000286510"/>
    </source>
</evidence>
<reference evidence="6 9" key="1">
    <citation type="journal article" date="2018" name="J. Invertebr. Pathol.">
        <title>New genotyping method for the causative agent of crayfish plague (Aphanomyces astaci) based on whole genome data.</title>
        <authorList>
            <person name="Minardi D."/>
            <person name="Studholme D.J."/>
            <person name="van der Giezen M."/>
            <person name="Pretto T."/>
            <person name="Oidtmann B."/>
        </authorList>
    </citation>
    <scope>NUCLEOTIDE SEQUENCE [LARGE SCALE GENOMIC DNA]</scope>
    <source>
        <strain evidence="6 9">KB13</strain>
    </source>
</reference>
<dbReference type="EMBL" id="QUTD01008095">
    <property type="protein sequence ID" value="RHY47548.1"/>
    <property type="molecule type" value="Genomic_DNA"/>
</dbReference>
<organism evidence="3 8">
    <name type="scientific">Aphanomyces astaci</name>
    <name type="common">Crayfish plague agent</name>
    <dbReference type="NCBI Taxonomy" id="112090"/>
    <lineage>
        <taxon>Eukaryota</taxon>
        <taxon>Sar</taxon>
        <taxon>Stramenopiles</taxon>
        <taxon>Oomycota</taxon>
        <taxon>Saprolegniomycetes</taxon>
        <taxon>Saprolegniales</taxon>
        <taxon>Verrucalvaceae</taxon>
        <taxon>Aphanomyces</taxon>
    </lineage>
</organism>
<dbReference type="EMBL" id="QUTF01024254">
    <property type="protein sequence ID" value="RHY85263.1"/>
    <property type="molecule type" value="Genomic_DNA"/>
</dbReference>
<name>A0A397CJ98_APHAT</name>
<evidence type="ECO:0000313" key="4">
    <source>
        <dbReference type="EMBL" id="RHY51058.1"/>
    </source>
</evidence>
<keyword evidence="1" id="KW-0819">tRNA processing</keyword>
<dbReference type="Proteomes" id="UP000275652">
    <property type="component" value="Unassembled WGS sequence"/>
</dbReference>
<dbReference type="VEuPathDB" id="FungiDB:H257_11615"/>
<evidence type="ECO:0000313" key="10">
    <source>
        <dbReference type="Proteomes" id="UP000283543"/>
    </source>
</evidence>
<dbReference type="Proteomes" id="UP000265427">
    <property type="component" value="Unassembled WGS sequence"/>
</dbReference>
<protein>
    <submittedName>
        <fullName evidence="3">Uncharacterized protein</fullName>
    </submittedName>
</protein>
<proteinExistence type="predicted"/>
<accession>A0A397CJ98</accession>
<dbReference type="InterPro" id="IPR038085">
    <property type="entry name" value="Rnp2-like_sf"/>
</dbReference>
<reference evidence="7 8" key="2">
    <citation type="submission" date="2018-08" db="EMBL/GenBank/DDBJ databases">
        <title>Aphanomyces genome sequencing and annotation.</title>
        <authorList>
            <person name="Minardi D."/>
            <person name="Oidtmann B."/>
            <person name="Van Der Giezen M."/>
            <person name="Studholme D.J."/>
        </authorList>
    </citation>
    <scope>NUCLEOTIDE SEQUENCE [LARGE SCALE GENOMIC DNA]</scope>
    <source>
        <strain evidence="3 8">D2</strain>
        <strain evidence="5 11">FDL457</strain>
        <strain evidence="2 7">Kv</strain>
        <strain evidence="4 10">Si</strain>
    </source>
</reference>
<sequence length="90" mass="9969">MVRFKNRYVIVDMTSMRKLPNVQPRDIYALVVGAIGNNFGDVGAGLMQQSTQGSNRTCKDALLAISLQRIDNATARDAITREIDALEQKD</sequence>
<dbReference type="Proteomes" id="UP000266643">
    <property type="component" value="Unassembled WGS sequence"/>
</dbReference>
<evidence type="ECO:0000313" key="5">
    <source>
        <dbReference type="EMBL" id="RHY85263.1"/>
    </source>
</evidence>
<dbReference type="EMBL" id="QUTB01006223">
    <property type="protein sequence ID" value="RHY51058.1"/>
    <property type="molecule type" value="Genomic_DNA"/>
</dbReference>
<dbReference type="GO" id="GO:0001682">
    <property type="term" value="P:tRNA 5'-leader removal"/>
    <property type="evidence" value="ECO:0007669"/>
    <property type="project" value="InterPro"/>
</dbReference>
<dbReference type="GO" id="GO:1902555">
    <property type="term" value="C:endoribonuclease complex"/>
    <property type="evidence" value="ECO:0007669"/>
    <property type="project" value="UniProtKB-ARBA"/>
</dbReference>
<dbReference type="AlphaFoldDB" id="A0A397CJ98"/>
<dbReference type="Proteomes" id="UP000283543">
    <property type="component" value="Unassembled WGS sequence"/>
</dbReference>
<dbReference type="GO" id="GO:0033204">
    <property type="term" value="F:ribonuclease P RNA binding"/>
    <property type="evidence" value="ECO:0007669"/>
    <property type="project" value="InterPro"/>
</dbReference>
<dbReference type="Gene3D" id="3.30.70.3250">
    <property type="entry name" value="Ribonuclease P, Pop5 subunit"/>
    <property type="match status" value="1"/>
</dbReference>